<dbReference type="Proteomes" id="UP000189701">
    <property type="component" value="Unplaced"/>
</dbReference>
<dbReference type="InterPro" id="IPR041373">
    <property type="entry name" value="RT_RNaseH"/>
</dbReference>
<dbReference type="PANTHER" id="PTHR47266">
    <property type="entry name" value="ENDONUCLEASE-RELATED"/>
    <property type="match status" value="1"/>
</dbReference>
<evidence type="ECO:0000256" key="2">
    <source>
        <dbReference type="ARBA" id="ARBA00022695"/>
    </source>
</evidence>
<dbReference type="GO" id="GO:0004519">
    <property type="term" value="F:endonuclease activity"/>
    <property type="evidence" value="ECO:0007669"/>
    <property type="project" value="UniProtKB-KW"/>
</dbReference>
<accession>A0A1U7X4L1</accession>
<dbReference type="InterPro" id="IPR043502">
    <property type="entry name" value="DNA/RNA_pol_sf"/>
</dbReference>
<keyword evidence="1" id="KW-0808">Transferase</keyword>
<evidence type="ECO:0000313" key="9">
    <source>
        <dbReference type="RefSeq" id="XP_009781814.1"/>
    </source>
</evidence>
<feature type="domain" description="Reverse transcriptase RNase H-like" evidence="7">
    <location>
        <begin position="62"/>
        <end position="109"/>
    </location>
</feature>
<reference evidence="8" key="1">
    <citation type="journal article" date="2013" name="Genome Biol.">
        <title>Reference genomes and transcriptomes of Nicotiana sylvestris and Nicotiana tomentosiformis.</title>
        <authorList>
            <person name="Sierro N."/>
            <person name="Battey J.N."/>
            <person name="Ouadi S."/>
            <person name="Bovet L."/>
            <person name="Goepfert S."/>
            <person name="Bakaher N."/>
            <person name="Peitsch M.C."/>
            <person name="Ivanov N.V."/>
        </authorList>
    </citation>
    <scope>NUCLEOTIDE SEQUENCE [LARGE SCALE GENOMIC DNA]</scope>
</reference>
<organism evidence="8 9">
    <name type="scientific">Nicotiana sylvestris</name>
    <name type="common">Wood tobacco</name>
    <name type="synonym">South American tobacco</name>
    <dbReference type="NCBI Taxonomy" id="4096"/>
    <lineage>
        <taxon>Eukaryota</taxon>
        <taxon>Viridiplantae</taxon>
        <taxon>Streptophyta</taxon>
        <taxon>Embryophyta</taxon>
        <taxon>Tracheophyta</taxon>
        <taxon>Spermatophyta</taxon>
        <taxon>Magnoliopsida</taxon>
        <taxon>eudicotyledons</taxon>
        <taxon>Gunneridae</taxon>
        <taxon>Pentapetalae</taxon>
        <taxon>asterids</taxon>
        <taxon>lamiids</taxon>
        <taxon>Solanales</taxon>
        <taxon>Solanaceae</taxon>
        <taxon>Nicotianoideae</taxon>
        <taxon>Nicotianeae</taxon>
        <taxon>Nicotiana</taxon>
    </lineage>
</organism>
<evidence type="ECO:0000313" key="8">
    <source>
        <dbReference type="Proteomes" id="UP000189701"/>
    </source>
</evidence>
<reference evidence="9" key="2">
    <citation type="submission" date="2025-08" db="UniProtKB">
        <authorList>
            <consortium name="RefSeq"/>
        </authorList>
    </citation>
    <scope>IDENTIFICATION</scope>
    <source>
        <tissue evidence="9">Leaf</tissue>
    </source>
</reference>
<keyword evidence="4" id="KW-0255">Endonuclease</keyword>
<dbReference type="GO" id="GO:0003964">
    <property type="term" value="F:RNA-directed DNA polymerase activity"/>
    <property type="evidence" value="ECO:0007669"/>
    <property type="project" value="UniProtKB-KW"/>
</dbReference>
<dbReference type="RefSeq" id="XP_009781814.1">
    <property type="nucleotide sequence ID" value="XM_009783512.1"/>
</dbReference>
<evidence type="ECO:0000256" key="5">
    <source>
        <dbReference type="ARBA" id="ARBA00022801"/>
    </source>
</evidence>
<dbReference type="SUPFAM" id="SSF56672">
    <property type="entry name" value="DNA/RNA polymerases"/>
    <property type="match status" value="1"/>
</dbReference>
<keyword evidence="3" id="KW-0540">Nuclease</keyword>
<dbReference type="AlphaFoldDB" id="A0A1U7X4L1"/>
<dbReference type="Pfam" id="PF17917">
    <property type="entry name" value="RT_RNaseH"/>
    <property type="match status" value="1"/>
</dbReference>
<evidence type="ECO:0000256" key="1">
    <source>
        <dbReference type="ARBA" id="ARBA00022679"/>
    </source>
</evidence>
<evidence type="ECO:0000259" key="7">
    <source>
        <dbReference type="Pfam" id="PF17917"/>
    </source>
</evidence>
<dbReference type="GO" id="GO:0016787">
    <property type="term" value="F:hydrolase activity"/>
    <property type="evidence" value="ECO:0007669"/>
    <property type="project" value="UniProtKB-KW"/>
</dbReference>
<evidence type="ECO:0000256" key="4">
    <source>
        <dbReference type="ARBA" id="ARBA00022759"/>
    </source>
</evidence>
<keyword evidence="6" id="KW-0695">RNA-directed DNA polymerase</keyword>
<keyword evidence="5" id="KW-0378">Hydrolase</keyword>
<dbReference type="InterPro" id="IPR052160">
    <property type="entry name" value="Gypsy_RT_Integrase-like"/>
</dbReference>
<gene>
    <name evidence="9" type="primary">LOC104230648</name>
</gene>
<evidence type="ECO:0000256" key="6">
    <source>
        <dbReference type="ARBA" id="ARBA00022918"/>
    </source>
</evidence>
<keyword evidence="8" id="KW-1185">Reference proteome</keyword>
<evidence type="ECO:0000256" key="3">
    <source>
        <dbReference type="ARBA" id="ARBA00022722"/>
    </source>
</evidence>
<name>A0A1U7X4L1_NICSY</name>
<protein>
    <submittedName>
        <fullName evidence="9">Uncharacterized protein LOC104230648</fullName>
    </submittedName>
</protein>
<dbReference type="STRING" id="4096.A0A1U7X4L1"/>
<dbReference type="GO" id="GO:0003676">
    <property type="term" value="F:nucleic acid binding"/>
    <property type="evidence" value="ECO:0007669"/>
    <property type="project" value="InterPro"/>
</dbReference>
<dbReference type="eggNOG" id="KOG0017">
    <property type="taxonomic scope" value="Eukaryota"/>
</dbReference>
<keyword evidence="2" id="KW-0548">Nucleotidyltransferase</keyword>
<dbReference type="Gene3D" id="3.30.420.10">
    <property type="entry name" value="Ribonuclease H-like superfamily/Ribonuclease H"/>
    <property type="match status" value="1"/>
</dbReference>
<dbReference type="InterPro" id="IPR012337">
    <property type="entry name" value="RNaseH-like_sf"/>
</dbReference>
<proteinExistence type="predicted"/>
<dbReference type="SUPFAM" id="SSF53098">
    <property type="entry name" value="Ribonuclease H-like"/>
    <property type="match status" value="2"/>
</dbReference>
<sequence length="292" mass="33635">MVEEIMEVFMNDFSVAGNSFDDCLMNLRRVLKRVAFEELNKRLVTTSIIVAPNWEQPFELINLSGAQLNYTVIEKEMLAVVFAFDKFRSYLIGSKVIIYTDHAALREGKTKWLITCLGWKEPRRRFEVEEIVETFLDEQLLAMSLEVAPCQHEMPMNPIQEVEVFDVWGIDFMGPFASSYGNKYILVAMDYMSKWVEAATLPTNDAKGKVCTPQGFHPISSTNEWASGNFEQRDNECFDKDCECYKNGLQIKLDDALWAYRTAFKTPIDMSLYKLVFGKACHLPVKLEHRAL</sequence>
<dbReference type="InterPro" id="IPR036397">
    <property type="entry name" value="RNaseH_sf"/>
</dbReference>